<protein>
    <submittedName>
        <fullName evidence="2">Uncharacterized protein</fullName>
    </submittedName>
</protein>
<dbReference type="Proteomes" id="UP000652761">
    <property type="component" value="Unassembled WGS sequence"/>
</dbReference>
<name>A0A843TW23_COLES</name>
<gene>
    <name evidence="2" type="ORF">Taro_006697</name>
</gene>
<keyword evidence="1" id="KW-0732">Signal</keyword>
<sequence>MLTMLTGIAMWLLSCRADPLCLGGHRSKTEAAPHFPLSPFLYFFFPLLPLSSPLAIYGRFFMLVVLVLRWCHPVRAGDVLVLLGARRRCSFLREGPNRSALLVEVVPGRTAPVPSSAKDATAIEVAMMSRMSQPTWPPQHHRDALVRRDKVTTAWAAATRLLLLPGTPIPVRLLREYSMRRACSSHRLCSGGENGGKSVLLLTTSLFVAPEPPSEAKHGIVVRPDYGGYCLAGRALGGGDGEVVVVPVASSGFPFSVYVTLGVCP</sequence>
<evidence type="ECO:0000256" key="1">
    <source>
        <dbReference type="SAM" id="SignalP"/>
    </source>
</evidence>
<dbReference type="AlphaFoldDB" id="A0A843TW23"/>
<dbReference type="EMBL" id="NMUH01000202">
    <property type="protein sequence ID" value="MQL74336.1"/>
    <property type="molecule type" value="Genomic_DNA"/>
</dbReference>
<comment type="caution">
    <text evidence="2">The sequence shown here is derived from an EMBL/GenBank/DDBJ whole genome shotgun (WGS) entry which is preliminary data.</text>
</comment>
<accession>A0A843TW23</accession>
<feature type="chain" id="PRO_5032904629" evidence="1">
    <location>
        <begin position="18"/>
        <end position="265"/>
    </location>
</feature>
<reference evidence="2" key="1">
    <citation type="submission" date="2017-07" db="EMBL/GenBank/DDBJ databases">
        <title>Taro Niue Genome Assembly and Annotation.</title>
        <authorList>
            <person name="Atibalentja N."/>
            <person name="Keating K."/>
            <person name="Fields C.J."/>
        </authorList>
    </citation>
    <scope>NUCLEOTIDE SEQUENCE</scope>
    <source>
        <strain evidence="2">Niue_2</strain>
        <tissue evidence="2">Leaf</tissue>
    </source>
</reference>
<evidence type="ECO:0000313" key="3">
    <source>
        <dbReference type="Proteomes" id="UP000652761"/>
    </source>
</evidence>
<proteinExistence type="predicted"/>
<evidence type="ECO:0000313" key="2">
    <source>
        <dbReference type="EMBL" id="MQL74336.1"/>
    </source>
</evidence>
<feature type="signal peptide" evidence="1">
    <location>
        <begin position="1"/>
        <end position="17"/>
    </location>
</feature>
<keyword evidence="3" id="KW-1185">Reference proteome</keyword>
<organism evidence="2 3">
    <name type="scientific">Colocasia esculenta</name>
    <name type="common">Wild taro</name>
    <name type="synonym">Arum esculentum</name>
    <dbReference type="NCBI Taxonomy" id="4460"/>
    <lineage>
        <taxon>Eukaryota</taxon>
        <taxon>Viridiplantae</taxon>
        <taxon>Streptophyta</taxon>
        <taxon>Embryophyta</taxon>
        <taxon>Tracheophyta</taxon>
        <taxon>Spermatophyta</taxon>
        <taxon>Magnoliopsida</taxon>
        <taxon>Liliopsida</taxon>
        <taxon>Araceae</taxon>
        <taxon>Aroideae</taxon>
        <taxon>Colocasieae</taxon>
        <taxon>Colocasia</taxon>
    </lineage>
</organism>